<dbReference type="Proteomes" id="UP001065174">
    <property type="component" value="Chromosome"/>
</dbReference>
<dbReference type="EMBL" id="CP106679">
    <property type="protein sequence ID" value="UXP30597.1"/>
    <property type="molecule type" value="Genomic_DNA"/>
</dbReference>
<evidence type="ECO:0000313" key="2">
    <source>
        <dbReference type="Proteomes" id="UP001065174"/>
    </source>
</evidence>
<organism evidence="1 2">
    <name type="scientific">Reichenbachiella agarivorans</name>
    <dbReference type="NCBI Taxonomy" id="2979464"/>
    <lineage>
        <taxon>Bacteria</taxon>
        <taxon>Pseudomonadati</taxon>
        <taxon>Bacteroidota</taxon>
        <taxon>Cytophagia</taxon>
        <taxon>Cytophagales</taxon>
        <taxon>Reichenbachiellaceae</taxon>
        <taxon>Reichenbachiella</taxon>
    </lineage>
</organism>
<reference evidence="1" key="1">
    <citation type="submission" date="2022-09" db="EMBL/GenBank/DDBJ databases">
        <title>Comparative genomics and taxonomic characterization of three novel marine species of genus Reichenbachiella exhibiting antioxidant and polysaccharide degradation activities.</title>
        <authorList>
            <person name="Muhammad N."/>
            <person name="Lee Y.-J."/>
            <person name="Ko J."/>
            <person name="Kim S.-G."/>
        </authorList>
    </citation>
    <scope>NUCLEOTIDE SEQUENCE</scope>
    <source>
        <strain evidence="1">BKB1-1</strain>
    </source>
</reference>
<proteinExistence type="predicted"/>
<name>A0ABY6CJE4_9BACT</name>
<protein>
    <submittedName>
        <fullName evidence="1">Uncharacterized protein</fullName>
    </submittedName>
</protein>
<evidence type="ECO:0000313" key="1">
    <source>
        <dbReference type="EMBL" id="UXP30597.1"/>
    </source>
</evidence>
<dbReference type="RefSeq" id="WP_262308044.1">
    <property type="nucleotide sequence ID" value="NZ_CP106679.1"/>
</dbReference>
<keyword evidence="2" id="KW-1185">Reference proteome</keyword>
<accession>A0ABY6CJE4</accession>
<sequence>MDSILIRPRDEEELNYIVELMKNVGTSYKTISEEATDEFEMAMMMKASISTTGILRDEKVATRLTSAHKKSLTRSEMDIKEKLIVTEFKIQTEEEEWLKA</sequence>
<gene>
    <name evidence="1" type="ORF">N6H18_09545</name>
</gene>